<organism evidence="3 4">
    <name type="scientific">Cryptosporangium japonicum</name>
    <dbReference type="NCBI Taxonomy" id="80872"/>
    <lineage>
        <taxon>Bacteria</taxon>
        <taxon>Bacillati</taxon>
        <taxon>Actinomycetota</taxon>
        <taxon>Actinomycetes</taxon>
        <taxon>Cryptosporangiales</taxon>
        <taxon>Cryptosporangiaceae</taxon>
        <taxon>Cryptosporangium</taxon>
    </lineage>
</organism>
<reference evidence="4" key="1">
    <citation type="journal article" date="2019" name="Int. J. Syst. Evol. Microbiol.">
        <title>The Global Catalogue of Microorganisms (GCM) 10K type strain sequencing project: providing services to taxonomists for standard genome sequencing and annotation.</title>
        <authorList>
            <consortium name="The Broad Institute Genomics Platform"/>
            <consortium name="The Broad Institute Genome Sequencing Center for Infectious Disease"/>
            <person name="Wu L."/>
            <person name="Ma J."/>
        </authorList>
    </citation>
    <scope>NUCLEOTIDE SEQUENCE [LARGE SCALE GENOMIC DNA]</scope>
    <source>
        <strain evidence="4">JCM 10425</strain>
    </source>
</reference>
<proteinExistence type="predicted"/>
<name>A0ABP3EVW9_9ACTN</name>
<gene>
    <name evidence="3" type="ORF">GCM10009539_77850</name>
</gene>
<feature type="domain" description="DUF4232" evidence="2">
    <location>
        <begin position="83"/>
        <end position="200"/>
    </location>
</feature>
<feature type="region of interest" description="Disordered" evidence="1">
    <location>
        <begin position="13"/>
        <end position="77"/>
    </location>
</feature>
<feature type="compositionally biased region" description="Low complexity" evidence="1">
    <location>
        <begin position="53"/>
        <end position="70"/>
    </location>
</feature>
<dbReference type="Pfam" id="PF14016">
    <property type="entry name" value="DUF4232"/>
    <property type="match status" value="1"/>
</dbReference>
<comment type="caution">
    <text evidence="3">The sequence shown here is derived from an EMBL/GenBank/DDBJ whole genome shotgun (WGS) entry which is preliminary data.</text>
</comment>
<evidence type="ECO:0000313" key="3">
    <source>
        <dbReference type="EMBL" id="GAA0278439.1"/>
    </source>
</evidence>
<accession>A0ABP3EVW9</accession>
<dbReference type="Proteomes" id="UP001500967">
    <property type="component" value="Unassembled WGS sequence"/>
</dbReference>
<dbReference type="InterPro" id="IPR025326">
    <property type="entry name" value="DUF4232"/>
</dbReference>
<sequence length="226" mass="22478">MLVGVGALLAAAGCGGSDSSGTPNVRPPGGLAPFTTPADEEEQASSQPLEPVLTTAPPSLGATALPTPATQAPPPAPGNLAPCKTAGLNIRVIRQLGTSKNAPGVGLIALRNTGTKTCGLSGWPSVGLTKAGTLLGVPATNVNKPRKPVGMALQPQRTAFAGLQWRGCPPTATGCRSGDGFRVGAPGSGTAPAELSGFSTVERNGFPVSSILVGSLQPTTTDIINW</sequence>
<dbReference type="EMBL" id="BAAAGX010000037">
    <property type="protein sequence ID" value="GAA0278439.1"/>
    <property type="molecule type" value="Genomic_DNA"/>
</dbReference>
<protein>
    <recommendedName>
        <fullName evidence="2">DUF4232 domain-containing protein</fullName>
    </recommendedName>
</protein>
<keyword evidence="4" id="KW-1185">Reference proteome</keyword>
<evidence type="ECO:0000313" key="4">
    <source>
        <dbReference type="Proteomes" id="UP001500967"/>
    </source>
</evidence>
<evidence type="ECO:0000256" key="1">
    <source>
        <dbReference type="SAM" id="MobiDB-lite"/>
    </source>
</evidence>
<evidence type="ECO:0000259" key="2">
    <source>
        <dbReference type="Pfam" id="PF14016"/>
    </source>
</evidence>